<dbReference type="Proteomes" id="UP000198802">
    <property type="component" value="Unassembled WGS sequence"/>
</dbReference>
<feature type="domain" description="Acyl-CoA dehydrogenase/oxidase N-terminal" evidence="11">
    <location>
        <begin position="14"/>
        <end position="124"/>
    </location>
</feature>
<comment type="similarity">
    <text evidence="2 7">Belongs to the acyl-CoA dehydrogenase family.</text>
</comment>
<gene>
    <name evidence="12" type="ORF">Ga0074812_109144</name>
</gene>
<organism evidence="12 13">
    <name type="scientific">Parafrankia irregularis</name>
    <dbReference type="NCBI Taxonomy" id="795642"/>
    <lineage>
        <taxon>Bacteria</taxon>
        <taxon>Bacillati</taxon>
        <taxon>Actinomycetota</taxon>
        <taxon>Actinomycetes</taxon>
        <taxon>Frankiales</taxon>
        <taxon>Frankiaceae</taxon>
        <taxon>Parafrankia</taxon>
    </lineage>
</organism>
<accession>A0A0S4QQ50</accession>
<dbReference type="InterPro" id="IPR050741">
    <property type="entry name" value="Acyl-CoA_dehydrogenase"/>
</dbReference>
<feature type="domain" description="Acyl-CoA oxidase/dehydrogenase middle" evidence="10">
    <location>
        <begin position="128"/>
        <end position="210"/>
    </location>
</feature>
<dbReference type="Pfam" id="PF00441">
    <property type="entry name" value="Acyl-CoA_dh_1"/>
    <property type="match status" value="1"/>
</dbReference>
<evidence type="ECO:0000256" key="3">
    <source>
        <dbReference type="ARBA" id="ARBA00011738"/>
    </source>
</evidence>
<dbReference type="GO" id="GO:0003995">
    <property type="term" value="F:acyl-CoA dehydrogenase activity"/>
    <property type="evidence" value="ECO:0007669"/>
    <property type="project" value="TreeGrafter"/>
</dbReference>
<dbReference type="GO" id="GO:0005737">
    <property type="term" value="C:cytoplasm"/>
    <property type="evidence" value="ECO:0007669"/>
    <property type="project" value="TreeGrafter"/>
</dbReference>
<dbReference type="GO" id="GO:0050660">
    <property type="term" value="F:flavin adenine dinucleotide binding"/>
    <property type="evidence" value="ECO:0007669"/>
    <property type="project" value="InterPro"/>
</dbReference>
<feature type="domain" description="Acyl-CoA dehydrogenase/oxidase C-terminal" evidence="9">
    <location>
        <begin position="239"/>
        <end position="387"/>
    </location>
</feature>
<evidence type="ECO:0000259" key="11">
    <source>
        <dbReference type="Pfam" id="PF02771"/>
    </source>
</evidence>
<evidence type="ECO:0000259" key="9">
    <source>
        <dbReference type="Pfam" id="PF00441"/>
    </source>
</evidence>
<dbReference type="SUPFAM" id="SSF56645">
    <property type="entry name" value="Acyl-CoA dehydrogenase NM domain-like"/>
    <property type="match status" value="1"/>
</dbReference>
<evidence type="ECO:0000259" key="10">
    <source>
        <dbReference type="Pfam" id="PF02770"/>
    </source>
</evidence>
<dbReference type="Gene3D" id="1.20.140.10">
    <property type="entry name" value="Butyryl-CoA Dehydrogenase, subunit A, domain 3"/>
    <property type="match status" value="1"/>
</dbReference>
<dbReference type="EMBL" id="FAOZ01000009">
    <property type="protein sequence ID" value="CUU56924.1"/>
    <property type="molecule type" value="Genomic_DNA"/>
</dbReference>
<dbReference type="PIRSF" id="PIRSF016578">
    <property type="entry name" value="HsaA"/>
    <property type="match status" value="1"/>
</dbReference>
<keyword evidence="6 7" id="KW-0560">Oxidoreductase</keyword>
<dbReference type="AlphaFoldDB" id="A0A0S4QQ50"/>
<comment type="subunit">
    <text evidence="3">Homodimer.</text>
</comment>
<dbReference type="InterPro" id="IPR009075">
    <property type="entry name" value="AcylCo_DH/oxidase_C"/>
</dbReference>
<keyword evidence="4 7" id="KW-0285">Flavoprotein</keyword>
<comment type="cofactor">
    <cofactor evidence="1 7">
        <name>FAD</name>
        <dbReference type="ChEBI" id="CHEBI:57692"/>
    </cofactor>
</comment>
<dbReference type="InterPro" id="IPR013786">
    <property type="entry name" value="AcylCoA_DH/ox_N"/>
</dbReference>
<evidence type="ECO:0000313" key="13">
    <source>
        <dbReference type="Proteomes" id="UP000198802"/>
    </source>
</evidence>
<dbReference type="InterPro" id="IPR036250">
    <property type="entry name" value="AcylCo_DH-like_C"/>
</dbReference>
<proteinExistence type="inferred from homology"/>
<feature type="compositionally biased region" description="Low complexity" evidence="8">
    <location>
        <begin position="393"/>
        <end position="427"/>
    </location>
</feature>
<evidence type="ECO:0000256" key="1">
    <source>
        <dbReference type="ARBA" id="ARBA00001974"/>
    </source>
</evidence>
<keyword evidence="13" id="KW-1185">Reference proteome</keyword>
<evidence type="ECO:0000256" key="5">
    <source>
        <dbReference type="ARBA" id="ARBA00022827"/>
    </source>
</evidence>
<dbReference type="SUPFAM" id="SSF47203">
    <property type="entry name" value="Acyl-CoA dehydrogenase C-terminal domain-like"/>
    <property type="match status" value="1"/>
</dbReference>
<protein>
    <submittedName>
        <fullName evidence="12">Acyl-CoA dehydrogenase</fullName>
    </submittedName>
</protein>
<dbReference type="Pfam" id="PF02771">
    <property type="entry name" value="Acyl-CoA_dh_N"/>
    <property type="match status" value="1"/>
</dbReference>
<dbReference type="GO" id="GO:0033539">
    <property type="term" value="P:fatty acid beta-oxidation using acyl-CoA dehydrogenase"/>
    <property type="evidence" value="ECO:0007669"/>
    <property type="project" value="TreeGrafter"/>
</dbReference>
<evidence type="ECO:0000256" key="7">
    <source>
        <dbReference type="RuleBase" id="RU362125"/>
    </source>
</evidence>
<evidence type="ECO:0000256" key="8">
    <source>
        <dbReference type="SAM" id="MobiDB-lite"/>
    </source>
</evidence>
<evidence type="ECO:0000256" key="6">
    <source>
        <dbReference type="ARBA" id="ARBA00023002"/>
    </source>
</evidence>
<dbReference type="Gene3D" id="2.40.110.10">
    <property type="entry name" value="Butyryl-CoA Dehydrogenase, subunit A, domain 2"/>
    <property type="match status" value="1"/>
</dbReference>
<evidence type="ECO:0000256" key="4">
    <source>
        <dbReference type="ARBA" id="ARBA00022630"/>
    </source>
</evidence>
<name>A0A0S4QQ50_9ACTN</name>
<evidence type="ECO:0000256" key="2">
    <source>
        <dbReference type="ARBA" id="ARBA00009347"/>
    </source>
</evidence>
<dbReference type="PANTHER" id="PTHR48083:SF13">
    <property type="entry name" value="ACYL-COA DEHYDROGENASE FAMILY MEMBER 11"/>
    <property type="match status" value="1"/>
</dbReference>
<dbReference type="Pfam" id="PF02770">
    <property type="entry name" value="Acyl-CoA_dh_M"/>
    <property type="match status" value="1"/>
</dbReference>
<keyword evidence="5 7" id="KW-0274">FAD</keyword>
<dbReference type="PANTHER" id="PTHR48083">
    <property type="entry name" value="MEDIUM-CHAIN SPECIFIC ACYL-COA DEHYDROGENASE, MITOCHONDRIAL-RELATED"/>
    <property type="match status" value="1"/>
</dbReference>
<sequence>MAVDLAHPPHVADLARRTAQFVREVVLPAEERNRSAVPSEALRRELQDAARAAGVFAPHVSAEYGGHGLDMRGRAAVFEEAGYSLLGPLALNIAAPDEGNMHLLEAVATEEQKERYLRPLATGEIRSCFAMTEPAPGAGSDPRALATRAERIDGGWRIQGHKWFITGADGAGFAICMARTSGTPGDAGGATMFLVDADNPGMKIVRHIETLDESLFGGHVEMLFENCEVPDEAVLGAVDQGFQYAQVRLGPARMTHCMRWLGIARHAQDLAVRRAAERELFGSRLGDLGMTQQAIADSEIDIAASRGLILQACWELDQGRSGGQSTAIAKTFCAEAVWRVVDRSLQICGALGVSGDIALSRFLREVRPFRIYDGPSETHRWAIARRTLRRHTTAQAETAAQAQTSAQATAATQADAPAGAPAGAPAQ</sequence>
<dbReference type="RefSeq" id="WP_091277797.1">
    <property type="nucleotide sequence ID" value="NZ_FAOZ01000009.1"/>
</dbReference>
<evidence type="ECO:0000313" key="12">
    <source>
        <dbReference type="EMBL" id="CUU56924.1"/>
    </source>
</evidence>
<dbReference type="InterPro" id="IPR009100">
    <property type="entry name" value="AcylCoA_DH/oxidase_NM_dom_sf"/>
</dbReference>
<dbReference type="CDD" id="cd00567">
    <property type="entry name" value="ACAD"/>
    <property type="match status" value="1"/>
</dbReference>
<feature type="region of interest" description="Disordered" evidence="8">
    <location>
        <begin position="392"/>
        <end position="427"/>
    </location>
</feature>
<dbReference type="InterPro" id="IPR006091">
    <property type="entry name" value="Acyl-CoA_Oxase/DH_mid-dom"/>
</dbReference>
<reference evidence="13" key="1">
    <citation type="submission" date="2015-11" db="EMBL/GenBank/DDBJ databases">
        <authorList>
            <person name="Varghese N."/>
        </authorList>
    </citation>
    <scope>NUCLEOTIDE SEQUENCE [LARGE SCALE GENOMIC DNA]</scope>
    <source>
        <strain evidence="13">DSM 45899</strain>
    </source>
</reference>
<dbReference type="InterPro" id="IPR046373">
    <property type="entry name" value="Acyl-CoA_Oxase/DH_mid-dom_sf"/>
</dbReference>
<dbReference type="InterPro" id="IPR037069">
    <property type="entry name" value="AcylCoA_DH/ox_N_sf"/>
</dbReference>
<dbReference type="Gene3D" id="1.10.540.10">
    <property type="entry name" value="Acyl-CoA dehydrogenase/oxidase, N-terminal domain"/>
    <property type="match status" value="1"/>
</dbReference>